<feature type="domain" description="Protein kinase" evidence="10">
    <location>
        <begin position="428"/>
        <end position="640"/>
    </location>
</feature>
<dbReference type="EMBL" id="CR382135">
    <property type="protein sequence ID" value="CAR65533.1"/>
    <property type="molecule type" value="Genomic_DNA"/>
</dbReference>
<dbReference type="EC" id="2.7.11.1" evidence="1"/>
<dbReference type="HOGENOM" id="CLU_432121_0_0_1"/>
<dbReference type="VEuPathDB" id="FungiDB:DEHA2C03916g"/>
<proteinExistence type="predicted"/>
<name>B5RT71_DEBHA</name>
<dbReference type="InParanoid" id="B5RT71"/>
<sequence length="640" mass="74595">MNEFLIMNSSISIGSLLLQHPLYQATEKCIDREITDTYKYLDFYSTWNSSILDYETIIRELFKVDENELKAFISRRKYRLKYNRLVCSQEILMENNSAKKFLRFILALPMLEYEIQKTRQSTSSGSPSCNMFDKSLSKFKYNGDCFSKIGDDEILNTINTIITSSTIENLVDGLQGFAFHDYKLLSQRNDRELTYRSEFKDYLVEPICTLLDITFTLDAEVKYVIGSPGNVKYHVWSDILIVRGFDVFCAIEVKNFPILSNYDSESTGITADILSQNKIPDFMRQLIVQMVYYKTNMGVLTDAYDAILVEIDLDYFDKYRQKFVPSKGDKVIPLRYRVLNCLSSAPTLREGLMHFFFKAIVDDDALKLKQERMLVFKKYLRNTPKEYEEELSSVGYSSDPTESSFGSRPSTRETNISEPLASVVEEEIGEEQQVDLDETEDVYMQKGDVYSSQIVKFDSYYVKKYLLCPMDDKQKLVAKIYDPIMANRVHDKYISSREEVMEQCLENYNSERSFCEVLANDPEFNSCYVPHRRGYLKVTVDKYYLAQGRFNLFKFIDTVPMPRDNETYMKAKKQLEIIHRNGIVHGDIRDANILYTKNGKIFIIDFANSVLENESTDYMNKKTDLSELEFIFRNNKGGFE</sequence>
<evidence type="ECO:0000256" key="8">
    <source>
        <dbReference type="ARBA" id="ARBA00048679"/>
    </source>
</evidence>
<evidence type="ECO:0000256" key="1">
    <source>
        <dbReference type="ARBA" id="ARBA00012513"/>
    </source>
</evidence>
<keyword evidence="3" id="KW-0808">Transferase</keyword>
<dbReference type="Proteomes" id="UP000000599">
    <property type="component" value="Chromosome C"/>
</dbReference>
<dbReference type="GeneID" id="8998308"/>
<evidence type="ECO:0000256" key="9">
    <source>
        <dbReference type="SAM" id="MobiDB-lite"/>
    </source>
</evidence>
<evidence type="ECO:0000313" key="11">
    <source>
        <dbReference type="EMBL" id="CAR65533.1"/>
    </source>
</evidence>
<keyword evidence="6" id="KW-0067">ATP-binding</keyword>
<feature type="compositionally biased region" description="Polar residues" evidence="9">
    <location>
        <begin position="394"/>
        <end position="417"/>
    </location>
</feature>
<dbReference type="SUPFAM" id="SSF56112">
    <property type="entry name" value="Protein kinase-like (PK-like)"/>
    <property type="match status" value="1"/>
</dbReference>
<evidence type="ECO:0000256" key="7">
    <source>
        <dbReference type="ARBA" id="ARBA00047899"/>
    </source>
</evidence>
<evidence type="ECO:0000313" key="12">
    <source>
        <dbReference type="Proteomes" id="UP000000599"/>
    </source>
</evidence>
<accession>B5RT71</accession>
<dbReference type="GO" id="GO:0004674">
    <property type="term" value="F:protein serine/threonine kinase activity"/>
    <property type="evidence" value="ECO:0007669"/>
    <property type="project" value="UniProtKB-KW"/>
</dbReference>
<dbReference type="Pfam" id="PF01163">
    <property type="entry name" value="RIO1"/>
    <property type="match status" value="1"/>
</dbReference>
<keyword evidence="5" id="KW-0418">Kinase</keyword>
<dbReference type="AlphaFoldDB" id="B5RT71"/>
<comment type="catalytic activity">
    <reaction evidence="8">
        <text>L-seryl-[protein] + ATP = O-phospho-L-seryl-[protein] + ADP + H(+)</text>
        <dbReference type="Rhea" id="RHEA:17989"/>
        <dbReference type="Rhea" id="RHEA-COMP:9863"/>
        <dbReference type="Rhea" id="RHEA-COMP:11604"/>
        <dbReference type="ChEBI" id="CHEBI:15378"/>
        <dbReference type="ChEBI" id="CHEBI:29999"/>
        <dbReference type="ChEBI" id="CHEBI:30616"/>
        <dbReference type="ChEBI" id="CHEBI:83421"/>
        <dbReference type="ChEBI" id="CHEBI:456216"/>
        <dbReference type="EC" id="2.7.11.1"/>
    </reaction>
</comment>
<evidence type="ECO:0000259" key="10">
    <source>
        <dbReference type="PROSITE" id="PS50011"/>
    </source>
</evidence>
<dbReference type="RefSeq" id="XP_002770166.1">
    <property type="nucleotide sequence ID" value="XM_002770120.1"/>
</dbReference>
<evidence type="ECO:0000256" key="2">
    <source>
        <dbReference type="ARBA" id="ARBA00022527"/>
    </source>
</evidence>
<dbReference type="InterPro" id="IPR018934">
    <property type="entry name" value="RIO_dom"/>
</dbReference>
<evidence type="ECO:0000256" key="5">
    <source>
        <dbReference type="ARBA" id="ARBA00022777"/>
    </source>
</evidence>
<feature type="region of interest" description="Disordered" evidence="9">
    <location>
        <begin position="391"/>
        <end position="420"/>
    </location>
</feature>
<dbReference type="InterPro" id="IPR011009">
    <property type="entry name" value="Kinase-like_dom_sf"/>
</dbReference>
<organism evidence="11 12">
    <name type="scientific">Debaryomyces hansenii (strain ATCC 36239 / CBS 767 / BCRC 21394 / JCM 1990 / NBRC 0083 / IGC 2968)</name>
    <name type="common">Yeast</name>
    <name type="synonym">Torulaspora hansenii</name>
    <dbReference type="NCBI Taxonomy" id="284592"/>
    <lineage>
        <taxon>Eukaryota</taxon>
        <taxon>Fungi</taxon>
        <taxon>Dikarya</taxon>
        <taxon>Ascomycota</taxon>
        <taxon>Saccharomycotina</taxon>
        <taxon>Pichiomycetes</taxon>
        <taxon>Debaryomycetaceae</taxon>
        <taxon>Debaryomyces</taxon>
    </lineage>
</organism>
<dbReference type="PROSITE" id="PS50011">
    <property type="entry name" value="PROTEIN_KINASE_DOM"/>
    <property type="match status" value="1"/>
</dbReference>
<protein>
    <recommendedName>
        <fullName evidence="1">non-specific serine/threonine protein kinase</fullName>
        <ecNumber evidence="1">2.7.11.1</ecNumber>
    </recommendedName>
</protein>
<keyword evidence="2" id="KW-0723">Serine/threonine-protein kinase</keyword>
<keyword evidence="4" id="KW-0547">Nucleotide-binding</keyword>
<comment type="catalytic activity">
    <reaction evidence="7">
        <text>L-threonyl-[protein] + ATP = O-phospho-L-threonyl-[protein] + ADP + H(+)</text>
        <dbReference type="Rhea" id="RHEA:46608"/>
        <dbReference type="Rhea" id="RHEA-COMP:11060"/>
        <dbReference type="Rhea" id="RHEA-COMP:11605"/>
        <dbReference type="ChEBI" id="CHEBI:15378"/>
        <dbReference type="ChEBI" id="CHEBI:30013"/>
        <dbReference type="ChEBI" id="CHEBI:30616"/>
        <dbReference type="ChEBI" id="CHEBI:61977"/>
        <dbReference type="ChEBI" id="CHEBI:456216"/>
        <dbReference type="EC" id="2.7.11.1"/>
    </reaction>
</comment>
<dbReference type="Gene3D" id="1.10.510.10">
    <property type="entry name" value="Transferase(Phosphotransferase) domain 1"/>
    <property type="match status" value="1"/>
</dbReference>
<evidence type="ECO:0000256" key="3">
    <source>
        <dbReference type="ARBA" id="ARBA00022679"/>
    </source>
</evidence>
<gene>
    <name evidence="11" type="ordered locus">DEHA2C03916g</name>
</gene>
<evidence type="ECO:0000256" key="6">
    <source>
        <dbReference type="ARBA" id="ARBA00022840"/>
    </source>
</evidence>
<reference evidence="11 12" key="1">
    <citation type="journal article" date="2004" name="Nature">
        <title>Genome evolution in yeasts.</title>
        <authorList>
            <consortium name="Genolevures"/>
            <person name="Dujon B."/>
            <person name="Sherman D."/>
            <person name="Fischer G."/>
            <person name="Durrens P."/>
            <person name="Casaregola S."/>
            <person name="Lafontaine I."/>
            <person name="de Montigny J."/>
            <person name="Marck C."/>
            <person name="Neuveglise C."/>
            <person name="Talla E."/>
            <person name="Goffard N."/>
            <person name="Frangeul L."/>
            <person name="Aigle M."/>
            <person name="Anthouard V."/>
            <person name="Babour A."/>
            <person name="Barbe V."/>
            <person name="Barnay S."/>
            <person name="Blanchin S."/>
            <person name="Beckerich J.M."/>
            <person name="Beyne E."/>
            <person name="Bleykasten C."/>
            <person name="Boisrame A."/>
            <person name="Boyer J."/>
            <person name="Cattolico L."/>
            <person name="Confanioleri F."/>
            <person name="de Daruvar A."/>
            <person name="Despons L."/>
            <person name="Fabre E."/>
            <person name="Fairhead C."/>
            <person name="Ferry-Dumazet H."/>
            <person name="Groppi A."/>
            <person name="Hantraye F."/>
            <person name="Hennequin C."/>
            <person name="Jauniaux N."/>
            <person name="Joyet P."/>
            <person name="Kachouri R."/>
            <person name="Kerrest A."/>
            <person name="Koszul R."/>
            <person name="Lemaire M."/>
            <person name="Lesur I."/>
            <person name="Ma L."/>
            <person name="Muller H."/>
            <person name="Nicaud J.M."/>
            <person name="Nikolski M."/>
            <person name="Oztas S."/>
            <person name="Ozier-Kalogeropoulos O."/>
            <person name="Pellenz S."/>
            <person name="Potier S."/>
            <person name="Richard G.F."/>
            <person name="Straub M.L."/>
            <person name="Suleau A."/>
            <person name="Swennene D."/>
            <person name="Tekaia F."/>
            <person name="Wesolowski-Louvel M."/>
            <person name="Westhof E."/>
            <person name="Wirth B."/>
            <person name="Zeniou-Meyer M."/>
            <person name="Zivanovic I."/>
            <person name="Bolotin-Fukuhara M."/>
            <person name="Thierry A."/>
            <person name="Bouchier C."/>
            <person name="Caudron B."/>
            <person name="Scarpelli C."/>
            <person name="Gaillardin C."/>
            <person name="Weissenbach J."/>
            <person name="Wincker P."/>
            <person name="Souciet J.L."/>
        </authorList>
    </citation>
    <scope>NUCLEOTIDE SEQUENCE [LARGE SCALE GENOMIC DNA]</scope>
    <source>
        <strain evidence="12">ATCC 36239 / CBS 767 / BCRC 21394 / JCM 1990 / NBRC 0083 / IGC 2968</strain>
    </source>
</reference>
<dbReference type="KEGG" id="dha:DEHA2C03916g"/>
<evidence type="ECO:0000256" key="4">
    <source>
        <dbReference type="ARBA" id="ARBA00022741"/>
    </source>
</evidence>
<dbReference type="OrthoDB" id="4062651at2759"/>
<dbReference type="GO" id="GO:0005524">
    <property type="term" value="F:ATP binding"/>
    <property type="evidence" value="ECO:0007669"/>
    <property type="project" value="UniProtKB-KW"/>
</dbReference>
<dbReference type="InterPro" id="IPR000719">
    <property type="entry name" value="Prot_kinase_dom"/>
</dbReference>
<keyword evidence="12" id="KW-1185">Reference proteome</keyword>